<sequence>MNLSVIILAAGAGTRMCSLKPKVLHELAGIPMVEHVYNTSKTLGAKQIQLVYGHGGDLLKEQCAHFDVEWSQQTEQLGTAHAVQQASPKVDSDDIALILYGDVPLIKAKTLKALVSKVSENNVALLTVSLDEPTGYGRIVRDKKNKKVSAIVEHKDASDEIKKIKEVNTGILALKAGYLDECLNKIDNNNAQGEYYLTDIIAMAVNDGNEILTTQAEHSYEVEGINDRKQLARIERIFQRGIAEELLIGGVGLADPDRIDVRGELNAGNDSFIDINCIFEGEVNLGTGVTIGAGCVIKNSTITCDCIIKPFSIIEDAFVEKGAEVGPFARLRPGTRLKQKARVGNFVEIKNSELGENSKASHLSYLGDSKIGKNVNIGAGTITCNYDGANKHQTVIKDGAFIGSDTQLIAPVTVGKNATIGAGSTITKDTQDDSLTLSRSQQKTIPDWKRAEKDS</sequence>
<keyword evidence="9" id="KW-0677">Repeat</keyword>
<dbReference type="GO" id="GO:0071555">
    <property type="term" value="P:cell wall organization"/>
    <property type="evidence" value="ECO:0007669"/>
    <property type="project" value="UniProtKB-KW"/>
</dbReference>
<gene>
    <name evidence="20" type="ORF">MNBD_GAMMA06-2042</name>
</gene>
<organism evidence="20">
    <name type="scientific">hydrothermal vent metagenome</name>
    <dbReference type="NCBI Taxonomy" id="652676"/>
    <lineage>
        <taxon>unclassified sequences</taxon>
        <taxon>metagenomes</taxon>
        <taxon>ecological metagenomes</taxon>
    </lineage>
</organism>
<feature type="compositionally biased region" description="Polar residues" evidence="18">
    <location>
        <begin position="429"/>
        <end position="444"/>
    </location>
</feature>
<dbReference type="InterPro" id="IPR011004">
    <property type="entry name" value="Trimer_LpxA-like_sf"/>
</dbReference>
<dbReference type="CDD" id="cd02540">
    <property type="entry name" value="GT2_GlmU_N_bac"/>
    <property type="match status" value="1"/>
</dbReference>
<evidence type="ECO:0000256" key="16">
    <source>
        <dbReference type="ARBA" id="ARBA00048247"/>
    </source>
</evidence>
<keyword evidence="11" id="KW-0133">Cell shape</keyword>
<keyword evidence="7 20" id="KW-0548">Nucleotidyltransferase</keyword>
<dbReference type="Gene3D" id="3.90.550.10">
    <property type="entry name" value="Spore Coat Polysaccharide Biosynthesis Protein SpsA, Chain A"/>
    <property type="match status" value="1"/>
</dbReference>
<proteinExistence type="inferred from homology"/>
<evidence type="ECO:0000256" key="10">
    <source>
        <dbReference type="ARBA" id="ARBA00022842"/>
    </source>
</evidence>
<dbReference type="CDD" id="cd03353">
    <property type="entry name" value="LbH_GlmU_C"/>
    <property type="match status" value="1"/>
</dbReference>
<comment type="subcellular location">
    <subcellularLocation>
        <location evidence="2">Cytoplasm</location>
    </subcellularLocation>
</comment>
<evidence type="ECO:0000256" key="15">
    <source>
        <dbReference type="ARBA" id="ARBA00023316"/>
    </source>
</evidence>
<dbReference type="HAMAP" id="MF_01631">
    <property type="entry name" value="GlmU"/>
    <property type="match status" value="1"/>
</dbReference>
<dbReference type="InterPro" id="IPR050065">
    <property type="entry name" value="GlmU-like"/>
</dbReference>
<feature type="compositionally biased region" description="Basic and acidic residues" evidence="18">
    <location>
        <begin position="446"/>
        <end position="455"/>
    </location>
</feature>
<dbReference type="GO" id="GO:0003977">
    <property type="term" value="F:UDP-N-acetylglucosamine diphosphorylase activity"/>
    <property type="evidence" value="ECO:0007669"/>
    <property type="project" value="UniProtKB-EC"/>
</dbReference>
<feature type="region of interest" description="Disordered" evidence="18">
    <location>
        <begin position="429"/>
        <end position="455"/>
    </location>
</feature>
<dbReference type="GO" id="GO:0019134">
    <property type="term" value="F:glucosamine-1-phosphate N-acetyltransferase activity"/>
    <property type="evidence" value="ECO:0007669"/>
    <property type="project" value="UniProtKB-EC"/>
</dbReference>
<dbReference type="GO" id="GO:0000902">
    <property type="term" value="P:cell morphogenesis"/>
    <property type="evidence" value="ECO:0007669"/>
    <property type="project" value="InterPro"/>
</dbReference>
<evidence type="ECO:0000256" key="5">
    <source>
        <dbReference type="ARBA" id="ARBA00022490"/>
    </source>
</evidence>
<accession>A0A3B0W4Q1</accession>
<keyword evidence="10" id="KW-0460">Magnesium</keyword>
<dbReference type="EMBL" id="UOFD01000019">
    <property type="protein sequence ID" value="VAW50855.1"/>
    <property type="molecule type" value="Genomic_DNA"/>
</dbReference>
<comment type="cofactor">
    <cofactor evidence="1">
        <name>Mg(2+)</name>
        <dbReference type="ChEBI" id="CHEBI:18420"/>
    </cofactor>
</comment>
<name>A0A3B0W4Q1_9ZZZZ</name>
<evidence type="ECO:0000256" key="11">
    <source>
        <dbReference type="ARBA" id="ARBA00022960"/>
    </source>
</evidence>
<evidence type="ECO:0000256" key="13">
    <source>
        <dbReference type="ARBA" id="ARBA00023268"/>
    </source>
</evidence>
<evidence type="ECO:0000256" key="9">
    <source>
        <dbReference type="ARBA" id="ARBA00022737"/>
    </source>
</evidence>
<evidence type="ECO:0000256" key="12">
    <source>
        <dbReference type="ARBA" id="ARBA00022984"/>
    </source>
</evidence>
<comment type="catalytic activity">
    <reaction evidence="17">
        <text>N-acetyl-alpha-D-glucosamine 1-phosphate + UTP + H(+) = UDP-N-acetyl-alpha-D-glucosamine + diphosphate</text>
        <dbReference type="Rhea" id="RHEA:13509"/>
        <dbReference type="ChEBI" id="CHEBI:15378"/>
        <dbReference type="ChEBI" id="CHEBI:33019"/>
        <dbReference type="ChEBI" id="CHEBI:46398"/>
        <dbReference type="ChEBI" id="CHEBI:57705"/>
        <dbReference type="ChEBI" id="CHEBI:57776"/>
        <dbReference type="EC" id="2.7.7.23"/>
    </reaction>
</comment>
<evidence type="ECO:0000256" key="2">
    <source>
        <dbReference type="ARBA" id="ARBA00004496"/>
    </source>
</evidence>
<dbReference type="InterPro" id="IPR001451">
    <property type="entry name" value="Hexapep"/>
</dbReference>
<dbReference type="NCBIfam" id="TIGR01173">
    <property type="entry name" value="glmU"/>
    <property type="match status" value="1"/>
</dbReference>
<dbReference type="GO" id="GO:0009252">
    <property type="term" value="P:peptidoglycan biosynthetic process"/>
    <property type="evidence" value="ECO:0007669"/>
    <property type="project" value="UniProtKB-KW"/>
</dbReference>
<dbReference type="GO" id="GO:0006048">
    <property type="term" value="P:UDP-N-acetylglucosamine biosynthetic process"/>
    <property type="evidence" value="ECO:0007669"/>
    <property type="project" value="InterPro"/>
</dbReference>
<dbReference type="GO" id="GO:0005737">
    <property type="term" value="C:cytoplasm"/>
    <property type="evidence" value="ECO:0007669"/>
    <property type="project" value="UniProtKB-SubCell"/>
</dbReference>
<dbReference type="PANTHER" id="PTHR43584">
    <property type="entry name" value="NUCLEOTIDYL TRANSFERASE"/>
    <property type="match status" value="1"/>
</dbReference>
<evidence type="ECO:0000256" key="6">
    <source>
        <dbReference type="ARBA" id="ARBA00022679"/>
    </source>
</evidence>
<dbReference type="SUPFAM" id="SSF53448">
    <property type="entry name" value="Nucleotide-diphospho-sugar transferases"/>
    <property type="match status" value="1"/>
</dbReference>
<keyword evidence="6 20" id="KW-0808">Transferase</keyword>
<dbReference type="AlphaFoldDB" id="A0A3B0W4Q1"/>
<keyword evidence="5" id="KW-0963">Cytoplasm</keyword>
<evidence type="ECO:0000256" key="1">
    <source>
        <dbReference type="ARBA" id="ARBA00001946"/>
    </source>
</evidence>
<evidence type="ECO:0000256" key="17">
    <source>
        <dbReference type="ARBA" id="ARBA00048493"/>
    </source>
</evidence>
<dbReference type="EC" id="2.3.1.157" evidence="20"/>
<dbReference type="InterPro" id="IPR038009">
    <property type="entry name" value="GlmU_C_LbH"/>
</dbReference>
<keyword evidence="13" id="KW-0511">Multifunctional enzyme</keyword>
<dbReference type="GO" id="GO:0008360">
    <property type="term" value="P:regulation of cell shape"/>
    <property type="evidence" value="ECO:0007669"/>
    <property type="project" value="UniProtKB-KW"/>
</dbReference>
<comment type="similarity">
    <text evidence="3">In the C-terminal section; belongs to the transferase hexapeptide repeat family.</text>
</comment>
<keyword evidence="14 20" id="KW-0012">Acyltransferase</keyword>
<evidence type="ECO:0000259" key="19">
    <source>
        <dbReference type="Pfam" id="PF12804"/>
    </source>
</evidence>
<dbReference type="InterPro" id="IPR025877">
    <property type="entry name" value="MobA-like_NTP_Trfase"/>
</dbReference>
<dbReference type="GO" id="GO:0000287">
    <property type="term" value="F:magnesium ion binding"/>
    <property type="evidence" value="ECO:0007669"/>
    <property type="project" value="InterPro"/>
</dbReference>
<evidence type="ECO:0000256" key="14">
    <source>
        <dbReference type="ARBA" id="ARBA00023315"/>
    </source>
</evidence>
<evidence type="ECO:0000256" key="7">
    <source>
        <dbReference type="ARBA" id="ARBA00022695"/>
    </source>
</evidence>
<dbReference type="InterPro" id="IPR029044">
    <property type="entry name" value="Nucleotide-diphossugar_trans"/>
</dbReference>
<reference evidence="20" key="1">
    <citation type="submission" date="2018-06" db="EMBL/GenBank/DDBJ databases">
        <authorList>
            <person name="Zhirakovskaya E."/>
        </authorList>
    </citation>
    <scope>NUCLEOTIDE SEQUENCE</scope>
</reference>
<protein>
    <submittedName>
        <fullName evidence="20">N-acetylglucosamine-1-phosphate uridyltransferase / Glucosamine-1-phosphate N-acetyltransferase</fullName>
        <ecNumber evidence="20">2.3.1.157</ecNumber>
        <ecNumber evidence="20">2.7.7.23</ecNumber>
    </submittedName>
</protein>
<dbReference type="EC" id="2.7.7.23" evidence="20"/>
<keyword evidence="15" id="KW-0961">Cell wall biogenesis/degradation</keyword>
<comment type="similarity">
    <text evidence="4">In the N-terminal section; belongs to the N-acetylglucosamine-1-phosphate uridyltransferase family.</text>
</comment>
<dbReference type="SUPFAM" id="SSF51161">
    <property type="entry name" value="Trimeric LpxA-like enzymes"/>
    <property type="match status" value="1"/>
</dbReference>
<keyword evidence="12" id="KW-0573">Peptidoglycan synthesis</keyword>
<dbReference type="Pfam" id="PF00132">
    <property type="entry name" value="Hexapep"/>
    <property type="match status" value="1"/>
</dbReference>
<dbReference type="PANTHER" id="PTHR43584:SF3">
    <property type="entry name" value="BIFUNCTIONAL PROTEIN GLMU"/>
    <property type="match status" value="1"/>
</dbReference>
<dbReference type="InterPro" id="IPR005882">
    <property type="entry name" value="Bifunctional_GlmU"/>
</dbReference>
<evidence type="ECO:0000256" key="8">
    <source>
        <dbReference type="ARBA" id="ARBA00022723"/>
    </source>
</evidence>
<dbReference type="Pfam" id="PF12804">
    <property type="entry name" value="NTP_transf_3"/>
    <property type="match status" value="1"/>
</dbReference>
<evidence type="ECO:0000256" key="3">
    <source>
        <dbReference type="ARBA" id="ARBA00007707"/>
    </source>
</evidence>
<keyword evidence="8" id="KW-0479">Metal-binding</keyword>
<evidence type="ECO:0000256" key="18">
    <source>
        <dbReference type="SAM" id="MobiDB-lite"/>
    </source>
</evidence>
<dbReference type="Gene3D" id="2.160.10.10">
    <property type="entry name" value="Hexapeptide repeat proteins"/>
    <property type="match status" value="1"/>
</dbReference>
<comment type="catalytic activity">
    <reaction evidence="16">
        <text>alpha-D-glucosamine 1-phosphate + acetyl-CoA = N-acetyl-alpha-D-glucosamine 1-phosphate + CoA + H(+)</text>
        <dbReference type="Rhea" id="RHEA:13725"/>
        <dbReference type="ChEBI" id="CHEBI:15378"/>
        <dbReference type="ChEBI" id="CHEBI:57287"/>
        <dbReference type="ChEBI" id="CHEBI:57288"/>
        <dbReference type="ChEBI" id="CHEBI:57776"/>
        <dbReference type="ChEBI" id="CHEBI:58516"/>
        <dbReference type="EC" id="2.3.1.157"/>
    </reaction>
</comment>
<feature type="domain" description="MobA-like NTP transferase" evidence="19">
    <location>
        <begin position="5"/>
        <end position="126"/>
    </location>
</feature>
<evidence type="ECO:0000313" key="20">
    <source>
        <dbReference type="EMBL" id="VAW50855.1"/>
    </source>
</evidence>
<evidence type="ECO:0000256" key="4">
    <source>
        <dbReference type="ARBA" id="ARBA00007947"/>
    </source>
</evidence>